<dbReference type="Proteomes" id="UP000620670">
    <property type="component" value="Unassembled WGS sequence"/>
</dbReference>
<dbReference type="Pfam" id="PF08534">
    <property type="entry name" value="Redoxin"/>
    <property type="match status" value="1"/>
</dbReference>
<comment type="similarity">
    <text evidence="2">Belongs to the thioredoxin family. DsbE subfamily.</text>
</comment>
<comment type="caution">
    <text evidence="8">The sequence shown here is derived from an EMBL/GenBank/DDBJ whole genome shotgun (WGS) entry which is preliminary data.</text>
</comment>
<keyword evidence="6" id="KW-0472">Membrane</keyword>
<keyword evidence="3" id="KW-0201">Cytochrome c-type biogenesis</keyword>
<dbReference type="Gene3D" id="3.40.30.10">
    <property type="entry name" value="Glutaredoxin"/>
    <property type="match status" value="1"/>
</dbReference>
<feature type="domain" description="Thioredoxin" evidence="7">
    <location>
        <begin position="57"/>
        <end position="203"/>
    </location>
</feature>
<evidence type="ECO:0000256" key="5">
    <source>
        <dbReference type="ARBA" id="ARBA00023284"/>
    </source>
</evidence>
<keyword evidence="6" id="KW-1133">Transmembrane helix</keyword>
<dbReference type="CDD" id="cd03010">
    <property type="entry name" value="TlpA_like_DsbE"/>
    <property type="match status" value="1"/>
</dbReference>
<keyword evidence="6" id="KW-0812">Transmembrane</keyword>
<dbReference type="InterPro" id="IPR013766">
    <property type="entry name" value="Thioredoxin_domain"/>
</dbReference>
<accession>A0ABS0Y3S0</accession>
<gene>
    <name evidence="8" type="ORF">JAO75_16260</name>
</gene>
<organism evidence="8 9">
    <name type="scientific">Microvirga splendida</name>
    <dbReference type="NCBI Taxonomy" id="2795727"/>
    <lineage>
        <taxon>Bacteria</taxon>
        <taxon>Pseudomonadati</taxon>
        <taxon>Pseudomonadota</taxon>
        <taxon>Alphaproteobacteria</taxon>
        <taxon>Hyphomicrobiales</taxon>
        <taxon>Methylobacteriaceae</taxon>
        <taxon>Microvirga</taxon>
    </lineage>
</organism>
<dbReference type="EMBL" id="JAELXT010000018">
    <property type="protein sequence ID" value="MBJ6126958.1"/>
    <property type="molecule type" value="Genomic_DNA"/>
</dbReference>
<dbReference type="PANTHER" id="PTHR42852:SF6">
    <property type="entry name" value="THIOL:DISULFIDE INTERCHANGE PROTEIN DSBE"/>
    <property type="match status" value="1"/>
</dbReference>
<evidence type="ECO:0000256" key="2">
    <source>
        <dbReference type="ARBA" id="ARBA00007758"/>
    </source>
</evidence>
<dbReference type="PROSITE" id="PS00194">
    <property type="entry name" value="THIOREDOXIN_1"/>
    <property type="match status" value="1"/>
</dbReference>
<keyword evidence="4" id="KW-1015">Disulfide bond</keyword>
<feature type="transmembrane region" description="Helical" evidence="6">
    <location>
        <begin position="26"/>
        <end position="44"/>
    </location>
</feature>
<comment type="subcellular location">
    <subcellularLocation>
        <location evidence="1">Cell envelope</location>
    </subcellularLocation>
</comment>
<keyword evidence="5" id="KW-0676">Redox-active center</keyword>
<dbReference type="InterPro" id="IPR036249">
    <property type="entry name" value="Thioredoxin-like_sf"/>
</dbReference>
<dbReference type="NCBIfam" id="TIGR00385">
    <property type="entry name" value="dsbE"/>
    <property type="match status" value="1"/>
</dbReference>
<dbReference type="RefSeq" id="WP_199050182.1">
    <property type="nucleotide sequence ID" value="NZ_JAELXT010000018.1"/>
</dbReference>
<reference evidence="9" key="1">
    <citation type="submission" date="2020-12" db="EMBL/GenBank/DDBJ databases">
        <title>Hymenobacter sp.</title>
        <authorList>
            <person name="Kim M.K."/>
        </authorList>
    </citation>
    <scope>NUCLEOTIDE SEQUENCE [LARGE SCALE GENOMIC DNA]</scope>
    <source>
        <strain evidence="9">BT325</strain>
    </source>
</reference>
<dbReference type="InterPro" id="IPR013740">
    <property type="entry name" value="Redoxin"/>
</dbReference>
<evidence type="ECO:0000313" key="9">
    <source>
        <dbReference type="Proteomes" id="UP000620670"/>
    </source>
</evidence>
<evidence type="ECO:0000259" key="7">
    <source>
        <dbReference type="PROSITE" id="PS51352"/>
    </source>
</evidence>
<dbReference type="InterPro" id="IPR004799">
    <property type="entry name" value="Periplasmic_diS_OxRdtase_DsbE"/>
</dbReference>
<evidence type="ECO:0000256" key="3">
    <source>
        <dbReference type="ARBA" id="ARBA00022748"/>
    </source>
</evidence>
<dbReference type="InterPro" id="IPR017937">
    <property type="entry name" value="Thioredoxin_CS"/>
</dbReference>
<protein>
    <submittedName>
        <fullName evidence="8">DsbE family thiol:disulfide interchange protein</fullName>
    </submittedName>
</protein>
<proteinExistence type="inferred from homology"/>
<evidence type="ECO:0000256" key="1">
    <source>
        <dbReference type="ARBA" id="ARBA00004196"/>
    </source>
</evidence>
<name>A0ABS0Y3S0_9HYPH</name>
<sequence length="203" mass="21846">MTDPYGLGNESPQAFGAGSGKPRGRLLLLLPILIFSILALVFLLRLASGDPSKLPSALIGRPVPEFSLAPLSGLTAEGTPVPGLSTADLKGQVTVVNVWASWCVPCRQEHPVLMELAKESGLRVVGINYKDNPDNARRFLGMLGNPYAAVGVDQNGRTAINWGVYGVPETYVVGPDGIIRYRHVGPILPELAHEFRQKVKTLR</sequence>
<dbReference type="SUPFAM" id="SSF52833">
    <property type="entry name" value="Thioredoxin-like"/>
    <property type="match status" value="1"/>
</dbReference>
<evidence type="ECO:0000313" key="8">
    <source>
        <dbReference type="EMBL" id="MBJ6126958.1"/>
    </source>
</evidence>
<dbReference type="PANTHER" id="PTHR42852">
    <property type="entry name" value="THIOL:DISULFIDE INTERCHANGE PROTEIN DSBE"/>
    <property type="match status" value="1"/>
</dbReference>
<dbReference type="InterPro" id="IPR050553">
    <property type="entry name" value="Thioredoxin_ResA/DsbE_sf"/>
</dbReference>
<dbReference type="PROSITE" id="PS51352">
    <property type="entry name" value="THIOREDOXIN_2"/>
    <property type="match status" value="1"/>
</dbReference>
<evidence type="ECO:0000256" key="4">
    <source>
        <dbReference type="ARBA" id="ARBA00023157"/>
    </source>
</evidence>
<keyword evidence="9" id="KW-1185">Reference proteome</keyword>
<evidence type="ECO:0000256" key="6">
    <source>
        <dbReference type="SAM" id="Phobius"/>
    </source>
</evidence>